<protein>
    <recommendedName>
        <fullName evidence="3">Protein kinase domain-containing protein</fullName>
    </recommendedName>
</protein>
<feature type="non-terminal residue" evidence="2">
    <location>
        <position position="1"/>
    </location>
</feature>
<reference evidence="2" key="1">
    <citation type="journal article" date="2013" name="BMC Genomics">
        <title>Unscrambling butterfly oogenesis.</title>
        <authorList>
            <person name="Carter J.M."/>
            <person name="Baker S.C."/>
            <person name="Pink R."/>
            <person name="Carter D.R."/>
            <person name="Collins A."/>
            <person name="Tomlin J."/>
            <person name="Gibbs M."/>
            <person name="Breuker C.J."/>
        </authorList>
    </citation>
    <scope>NUCLEOTIDE SEQUENCE</scope>
    <source>
        <tissue evidence="2">Ovary</tissue>
    </source>
</reference>
<sequence length="120" mass="13326">RYTFSADPDAPRPYTHQQNTQRTENADFHIPELELWPILIQISGALREIHNAGLACRNLDVTKVVVTGNRSRISWGGMGELLDDTHIVQAQQEDLTALGLLALSLACRTTEVDDIDACLD</sequence>
<dbReference type="PANTHER" id="PTHR12272">
    <property type="entry name" value="DEADENYLATION COMPLEX SUBUNIT PAN3"/>
    <property type="match status" value="1"/>
</dbReference>
<reference evidence="2" key="2">
    <citation type="submission" date="2013-05" db="EMBL/GenBank/DDBJ databases">
        <authorList>
            <person name="Carter J.-M."/>
            <person name="Baker S.C."/>
            <person name="Pink R."/>
            <person name="Carter D.R.F."/>
            <person name="Collins A."/>
            <person name="Tomlin J."/>
            <person name="Gibbs M."/>
            <person name="Breuker C.J."/>
        </authorList>
    </citation>
    <scope>NUCLEOTIDE SEQUENCE</scope>
    <source>
        <tissue evidence="2">Ovary</tissue>
    </source>
</reference>
<dbReference type="Gene3D" id="1.10.510.10">
    <property type="entry name" value="Transferase(Phosphotransferase) domain 1"/>
    <property type="match status" value="1"/>
</dbReference>
<accession>S4P410</accession>
<feature type="region of interest" description="Disordered" evidence="1">
    <location>
        <begin position="1"/>
        <end position="24"/>
    </location>
</feature>
<feature type="non-terminal residue" evidence="2">
    <location>
        <position position="120"/>
    </location>
</feature>
<dbReference type="GO" id="GO:0000289">
    <property type="term" value="P:nuclear-transcribed mRNA poly(A) tail shortening"/>
    <property type="evidence" value="ECO:0007669"/>
    <property type="project" value="InterPro"/>
</dbReference>
<proteinExistence type="predicted"/>
<dbReference type="PANTHER" id="PTHR12272:SF11">
    <property type="entry name" value="PAN2-PAN3 DEADENYLATION COMPLEX SUBUNIT PAN3"/>
    <property type="match status" value="1"/>
</dbReference>
<dbReference type="GO" id="GO:0008143">
    <property type="term" value="F:poly(A) binding"/>
    <property type="evidence" value="ECO:0007669"/>
    <property type="project" value="TreeGrafter"/>
</dbReference>
<dbReference type="GO" id="GO:0031251">
    <property type="term" value="C:PAN complex"/>
    <property type="evidence" value="ECO:0007669"/>
    <property type="project" value="InterPro"/>
</dbReference>
<name>S4P410_9NEOP</name>
<dbReference type="AlphaFoldDB" id="S4P410"/>
<dbReference type="InterPro" id="IPR030844">
    <property type="entry name" value="PAN3"/>
</dbReference>
<dbReference type="GO" id="GO:0000932">
    <property type="term" value="C:P-body"/>
    <property type="evidence" value="ECO:0007669"/>
    <property type="project" value="TreeGrafter"/>
</dbReference>
<dbReference type="EMBL" id="GAIX01007856">
    <property type="protein sequence ID" value="JAA84704.1"/>
    <property type="molecule type" value="Transcribed_RNA"/>
</dbReference>
<evidence type="ECO:0008006" key="3">
    <source>
        <dbReference type="Google" id="ProtNLM"/>
    </source>
</evidence>
<organism evidence="2">
    <name type="scientific">Pararge aegeria</name>
    <name type="common">speckled wood butterfly</name>
    <dbReference type="NCBI Taxonomy" id="116150"/>
    <lineage>
        <taxon>Eukaryota</taxon>
        <taxon>Metazoa</taxon>
        <taxon>Ecdysozoa</taxon>
        <taxon>Arthropoda</taxon>
        <taxon>Hexapoda</taxon>
        <taxon>Insecta</taxon>
        <taxon>Pterygota</taxon>
        <taxon>Neoptera</taxon>
        <taxon>Endopterygota</taxon>
        <taxon>Lepidoptera</taxon>
        <taxon>Glossata</taxon>
        <taxon>Ditrysia</taxon>
        <taxon>Papilionoidea</taxon>
        <taxon>Nymphalidae</taxon>
        <taxon>Satyrinae</taxon>
        <taxon>Satyrini</taxon>
        <taxon>Parargina</taxon>
        <taxon>Pararge</taxon>
    </lineage>
</organism>
<evidence type="ECO:0000313" key="2">
    <source>
        <dbReference type="EMBL" id="JAA84704.1"/>
    </source>
</evidence>
<evidence type="ECO:0000256" key="1">
    <source>
        <dbReference type="SAM" id="MobiDB-lite"/>
    </source>
</evidence>